<reference evidence="1 2" key="1">
    <citation type="submission" date="2019-03" db="EMBL/GenBank/DDBJ databases">
        <title>Genomic Encyclopedia of Type Strains, Phase IV (KMG-IV): sequencing the most valuable type-strain genomes for metagenomic binning, comparative biology and taxonomic classification.</title>
        <authorList>
            <person name="Goeker M."/>
        </authorList>
    </citation>
    <scope>NUCLEOTIDE SEQUENCE [LARGE SCALE GENOMIC DNA]</scope>
    <source>
        <strain evidence="1 2">DSM 100048</strain>
    </source>
</reference>
<dbReference type="Proteomes" id="UP000294692">
    <property type="component" value="Unassembled WGS sequence"/>
</dbReference>
<gene>
    <name evidence="1" type="ORF">EV686_11415</name>
</gene>
<organism evidence="1 2">
    <name type="scientific">Paracandidimonas soli</name>
    <dbReference type="NCBI Taxonomy" id="1917182"/>
    <lineage>
        <taxon>Bacteria</taxon>
        <taxon>Pseudomonadati</taxon>
        <taxon>Pseudomonadota</taxon>
        <taxon>Betaproteobacteria</taxon>
        <taxon>Burkholderiales</taxon>
        <taxon>Alcaligenaceae</taxon>
        <taxon>Paracandidimonas</taxon>
    </lineage>
</organism>
<dbReference type="RefSeq" id="WP_132478249.1">
    <property type="nucleotide sequence ID" value="NZ_SMBX01000014.1"/>
</dbReference>
<protein>
    <submittedName>
        <fullName evidence="1">Uncharacterized protein</fullName>
    </submittedName>
</protein>
<dbReference type="OrthoDB" id="7031433at2"/>
<sequence>MAINDGGPAYPLPVNDEQCRARFDSGYGGMSLRDAMAMSVRLPDDYSAKWGEALIGEQAPNSVEPASVHIDWWMRVEAAYRYRMADAMLRARTQDASHEQEQP</sequence>
<proteinExistence type="predicted"/>
<keyword evidence="2" id="KW-1185">Reference proteome</keyword>
<evidence type="ECO:0000313" key="2">
    <source>
        <dbReference type="Proteomes" id="UP000294692"/>
    </source>
</evidence>
<comment type="caution">
    <text evidence="1">The sequence shown here is derived from an EMBL/GenBank/DDBJ whole genome shotgun (WGS) entry which is preliminary data.</text>
</comment>
<accession>A0A4R3UQF3</accession>
<evidence type="ECO:0000313" key="1">
    <source>
        <dbReference type="EMBL" id="TCU92578.1"/>
    </source>
</evidence>
<dbReference type="EMBL" id="SMBX01000014">
    <property type="protein sequence ID" value="TCU92578.1"/>
    <property type="molecule type" value="Genomic_DNA"/>
</dbReference>
<dbReference type="AlphaFoldDB" id="A0A4R3UQF3"/>
<name>A0A4R3UQF3_9BURK</name>